<dbReference type="SUPFAM" id="SSF75304">
    <property type="entry name" value="Amidase signature (AS) enzymes"/>
    <property type="match status" value="1"/>
</dbReference>
<keyword evidence="3" id="KW-1185">Reference proteome</keyword>
<evidence type="ECO:0000313" key="2">
    <source>
        <dbReference type="EMBL" id="TFY74917.1"/>
    </source>
</evidence>
<feature type="non-terminal residue" evidence="2">
    <location>
        <position position="1"/>
    </location>
</feature>
<organism evidence="2 3">
    <name type="scientific">Hericium alpestre</name>
    <dbReference type="NCBI Taxonomy" id="135208"/>
    <lineage>
        <taxon>Eukaryota</taxon>
        <taxon>Fungi</taxon>
        <taxon>Dikarya</taxon>
        <taxon>Basidiomycota</taxon>
        <taxon>Agaricomycotina</taxon>
        <taxon>Agaricomycetes</taxon>
        <taxon>Russulales</taxon>
        <taxon>Hericiaceae</taxon>
        <taxon>Hericium</taxon>
    </lineage>
</organism>
<dbReference type="InterPro" id="IPR036928">
    <property type="entry name" value="AS_sf"/>
</dbReference>
<evidence type="ECO:0000313" key="3">
    <source>
        <dbReference type="Proteomes" id="UP000298061"/>
    </source>
</evidence>
<reference evidence="2 3" key="1">
    <citation type="submission" date="2019-02" db="EMBL/GenBank/DDBJ databases">
        <title>Genome sequencing of the rare red list fungi Hericium alpestre (H. flagellum).</title>
        <authorList>
            <person name="Buettner E."/>
            <person name="Kellner H."/>
        </authorList>
    </citation>
    <scope>NUCLEOTIDE SEQUENCE [LARGE SCALE GENOMIC DNA]</scope>
    <source>
        <strain evidence="2 3">DSM 108284</strain>
    </source>
</reference>
<dbReference type="EMBL" id="SFCI01001807">
    <property type="protein sequence ID" value="TFY74917.1"/>
    <property type="molecule type" value="Genomic_DNA"/>
</dbReference>
<proteinExistence type="inferred from homology"/>
<dbReference type="PANTHER" id="PTHR46072">
    <property type="entry name" value="AMIDASE-RELATED-RELATED"/>
    <property type="match status" value="1"/>
</dbReference>
<comment type="caution">
    <text evidence="2">The sequence shown here is derived from an EMBL/GenBank/DDBJ whole genome shotgun (WGS) entry which is preliminary data.</text>
</comment>
<dbReference type="STRING" id="135208.A0A4Y9ZLE5"/>
<dbReference type="Gene3D" id="3.90.1300.10">
    <property type="entry name" value="Amidase signature (AS) domain"/>
    <property type="match status" value="1"/>
</dbReference>
<evidence type="ECO:0000256" key="1">
    <source>
        <dbReference type="ARBA" id="ARBA00009199"/>
    </source>
</evidence>
<dbReference type="AlphaFoldDB" id="A0A4Y9ZLE5"/>
<dbReference type="OrthoDB" id="6428749at2759"/>
<accession>A0A4Y9ZLE5</accession>
<comment type="similarity">
    <text evidence="1">Belongs to the amidase family.</text>
</comment>
<sequence>LDVPAGVLPVTRVDPAVDALPPSFFSSAAFADMDAPAKATYRIYDEETRSGRMEGLHVGVQVVGGRWDEERVLAGMREVERVLEVERQAKRA</sequence>
<gene>
    <name evidence="2" type="ORF">EWM64_g9095</name>
</gene>
<dbReference type="PANTHER" id="PTHR46072:SF10">
    <property type="entry name" value="ACETAMIDASE"/>
    <property type="match status" value="1"/>
</dbReference>
<protein>
    <recommendedName>
        <fullName evidence="4">Amidase domain-containing protein</fullName>
    </recommendedName>
</protein>
<dbReference type="Proteomes" id="UP000298061">
    <property type="component" value="Unassembled WGS sequence"/>
</dbReference>
<name>A0A4Y9ZLE5_9AGAM</name>
<evidence type="ECO:0008006" key="4">
    <source>
        <dbReference type="Google" id="ProtNLM"/>
    </source>
</evidence>